<evidence type="ECO:0000313" key="3">
    <source>
        <dbReference type="EMBL" id="QII12932.1"/>
    </source>
</evidence>
<name>Q1Q6Q9_KUEST</name>
<dbReference type="AlphaFoldDB" id="Q1Q6Q9"/>
<sequence length="76" mass="9010">MFCLPVRDCTQTGLFWSRFEFYALLLEFVSDFVLRISYFLLRACLFPATPAWVFMHAFLLYTLHLTSIFAFQKPTV</sequence>
<dbReference type="EMBL" id="CP049055">
    <property type="protein sequence ID" value="QII12932.1"/>
    <property type="molecule type" value="Genomic_DNA"/>
</dbReference>
<evidence type="ECO:0000313" key="4">
    <source>
        <dbReference type="Proteomes" id="UP000501926"/>
    </source>
</evidence>
<keyword evidence="1" id="KW-0812">Transmembrane</keyword>
<reference evidence="2" key="1">
    <citation type="journal article" date="2006" name="Nature">
        <title>Deciphering the evolution and metabolism of an anammox bacterium from a community genome.</title>
        <authorList>
            <person name="Strous M."/>
            <person name="Pelletier E."/>
            <person name="Mangenot S."/>
            <person name="Rattei T."/>
            <person name="Lehner A."/>
            <person name="Taylor M.W."/>
            <person name="Horn M."/>
            <person name="Daims H."/>
            <person name="Bartol-Mavel D."/>
            <person name="Wincker P."/>
            <person name="Barbe V."/>
            <person name="Fonknechten N."/>
            <person name="Vallenet D."/>
            <person name="Segurens B."/>
            <person name="Schenowitz-Truong C."/>
            <person name="Medigue C."/>
            <person name="Collingro A."/>
            <person name="Snel B."/>
            <person name="Dutilh B.E."/>
            <person name="OpDenCamp H.J.M."/>
            <person name="vanDerDrift C."/>
            <person name="Cirpus I."/>
            <person name="vanDePas-Schoonen K.T."/>
            <person name="Harhangi H.R."/>
            <person name="vanNiftrik L."/>
            <person name="Schmid M."/>
            <person name="Keltjens J."/>
            <person name="vanDeVossenberg J."/>
            <person name="Kartal B."/>
            <person name="Meier H."/>
            <person name="Frishman D."/>
            <person name="Huynen M.A."/>
            <person name="Mewes H."/>
            <person name="Weissenbach J."/>
            <person name="Jetten M.S.M."/>
            <person name="Wagner M."/>
            <person name="LePaslier D."/>
        </authorList>
    </citation>
    <scope>NUCLEOTIDE SEQUENCE</scope>
</reference>
<dbReference type="EMBL" id="CT573071">
    <property type="protein sequence ID" value="CAJ73260.1"/>
    <property type="molecule type" value="Genomic_DNA"/>
</dbReference>
<evidence type="ECO:0000313" key="2">
    <source>
        <dbReference type="EMBL" id="CAJ73260.1"/>
    </source>
</evidence>
<proteinExistence type="predicted"/>
<dbReference type="Proteomes" id="UP000501926">
    <property type="component" value="Chromosome"/>
</dbReference>
<protein>
    <submittedName>
        <fullName evidence="2">Uncharacterized protein</fullName>
    </submittedName>
</protein>
<organism evidence="2">
    <name type="scientific">Kuenenia stuttgartiensis</name>
    <dbReference type="NCBI Taxonomy" id="174633"/>
    <lineage>
        <taxon>Bacteria</taxon>
        <taxon>Pseudomonadati</taxon>
        <taxon>Planctomycetota</taxon>
        <taxon>Candidatus Brocadiia</taxon>
        <taxon>Candidatus Brocadiales</taxon>
        <taxon>Candidatus Brocadiaceae</taxon>
        <taxon>Candidatus Kuenenia</taxon>
    </lineage>
</organism>
<reference evidence="3 4" key="3">
    <citation type="submission" date="2020-02" db="EMBL/GenBank/DDBJ databases">
        <title>Newly sequenced genome of strain CSTR1 showed variability in Candidatus Kuenenia stuttgartiensis genomes.</title>
        <authorList>
            <person name="Ding C."/>
            <person name="Adrian L."/>
        </authorList>
    </citation>
    <scope>NUCLEOTIDE SEQUENCE [LARGE SCALE GENOMIC DNA]</scope>
    <source>
        <strain evidence="3 4">CSTR1</strain>
    </source>
</reference>
<keyword evidence="1" id="KW-1133">Transmembrane helix</keyword>
<gene>
    <name evidence="3" type="ORF">KsCSTR_35530</name>
    <name evidence="2" type="ORF">kuste2513</name>
</gene>
<accession>Q1Q6Q9</accession>
<keyword evidence="1" id="KW-0472">Membrane</keyword>
<feature type="transmembrane region" description="Helical" evidence="1">
    <location>
        <begin position="21"/>
        <end position="41"/>
    </location>
</feature>
<evidence type="ECO:0000256" key="1">
    <source>
        <dbReference type="SAM" id="Phobius"/>
    </source>
</evidence>
<feature type="transmembrane region" description="Helical" evidence="1">
    <location>
        <begin position="53"/>
        <end position="71"/>
    </location>
</feature>
<reference evidence="2" key="2">
    <citation type="submission" date="2006-01" db="EMBL/GenBank/DDBJ databases">
        <authorList>
            <person name="Genoscope"/>
        </authorList>
    </citation>
    <scope>NUCLEOTIDE SEQUENCE</scope>
</reference>